<comment type="caution">
    <text evidence="2">The sequence shown here is derived from an EMBL/GenBank/DDBJ whole genome shotgun (WGS) entry which is preliminary data.</text>
</comment>
<feature type="domain" description="ATPase BadF/BadG/BcrA/BcrD type" evidence="1">
    <location>
        <begin position="7"/>
        <end position="267"/>
    </location>
</feature>
<protein>
    <submittedName>
        <fullName evidence="2">ATPase</fullName>
    </submittedName>
</protein>
<dbReference type="InterPro" id="IPR052519">
    <property type="entry name" value="Euk-type_GlcNAc_Kinase"/>
</dbReference>
<dbReference type="InterPro" id="IPR043129">
    <property type="entry name" value="ATPase_NBD"/>
</dbReference>
<sequence>MKHEYIIGIDGGGSHCRAVLQSSDGKIVGEGVSGASNIMSDPQQALQSIVSACKAAIADANLSLSLSNVVVMAGLAGANIPKAKTYFLSLPMPFKRIHVMSDLHAACFGAHEGASGGLIICGTGSAATCHRDGTFKDIGGYGLSLGDNGSAAWLGLQAVKITLLTMDGVHQESALAKRVVEQLQARTASDVVTITSSYKPSHYGELAPLVTACHEAGCKTATEIIREGARYIHSIIITLNEYYRSFCKTAGDSSVMPVCVVGGLAQTYIPLLPNDIQQSLCAPKTNAQRGAIGYFLQVESAKR</sequence>
<dbReference type="Proteomes" id="UP000471381">
    <property type="component" value="Unassembled WGS sequence"/>
</dbReference>
<proteinExistence type="predicted"/>
<dbReference type="SUPFAM" id="SSF53067">
    <property type="entry name" value="Actin-like ATPase domain"/>
    <property type="match status" value="2"/>
</dbReference>
<dbReference type="AlphaFoldDB" id="A0A6N9TF08"/>
<reference evidence="2 3" key="1">
    <citation type="submission" date="2020-01" db="EMBL/GenBank/DDBJ databases">
        <title>Genomes of bacteria type strains.</title>
        <authorList>
            <person name="Chen J."/>
            <person name="Zhu S."/>
            <person name="Yang J."/>
        </authorList>
    </citation>
    <scope>NUCLEOTIDE SEQUENCE [LARGE SCALE GENOMIC DNA]</scope>
    <source>
        <strain evidence="2 3">LMG 24078</strain>
    </source>
</reference>
<dbReference type="Pfam" id="PF01869">
    <property type="entry name" value="BcrAD_BadFG"/>
    <property type="match status" value="1"/>
</dbReference>
<dbReference type="EMBL" id="JAAAWO010000002">
    <property type="protein sequence ID" value="NDW14516.1"/>
    <property type="molecule type" value="Genomic_DNA"/>
</dbReference>
<dbReference type="Gene3D" id="3.30.420.40">
    <property type="match status" value="2"/>
</dbReference>
<dbReference type="CDD" id="cd24082">
    <property type="entry name" value="ASKHA_NBD_GspK-like"/>
    <property type="match status" value="1"/>
</dbReference>
<name>A0A6N9TF08_9ALTE</name>
<dbReference type="PANTHER" id="PTHR43190:SF3">
    <property type="entry name" value="N-ACETYL-D-GLUCOSAMINE KINASE"/>
    <property type="match status" value="1"/>
</dbReference>
<organism evidence="2 3">
    <name type="scientific">Alteromonas genovensis</name>
    <dbReference type="NCBI Taxonomy" id="471225"/>
    <lineage>
        <taxon>Bacteria</taxon>
        <taxon>Pseudomonadati</taxon>
        <taxon>Pseudomonadota</taxon>
        <taxon>Gammaproteobacteria</taxon>
        <taxon>Alteromonadales</taxon>
        <taxon>Alteromonadaceae</taxon>
        <taxon>Alteromonas/Salinimonas group</taxon>
        <taxon>Alteromonas</taxon>
    </lineage>
</organism>
<gene>
    <name evidence="2" type="ORF">GTQ48_03080</name>
</gene>
<dbReference type="PANTHER" id="PTHR43190">
    <property type="entry name" value="N-ACETYL-D-GLUCOSAMINE KINASE"/>
    <property type="match status" value="1"/>
</dbReference>
<keyword evidence="3" id="KW-1185">Reference proteome</keyword>
<evidence type="ECO:0000313" key="3">
    <source>
        <dbReference type="Proteomes" id="UP000471381"/>
    </source>
</evidence>
<dbReference type="InterPro" id="IPR002731">
    <property type="entry name" value="ATPase_BadF"/>
</dbReference>
<accession>A0A6N9TF08</accession>
<evidence type="ECO:0000259" key="1">
    <source>
        <dbReference type="Pfam" id="PF01869"/>
    </source>
</evidence>
<evidence type="ECO:0000313" key="2">
    <source>
        <dbReference type="EMBL" id="NDW14516.1"/>
    </source>
</evidence>